<evidence type="ECO:0000313" key="6">
    <source>
        <dbReference type="Proteomes" id="UP001143307"/>
    </source>
</evidence>
<dbReference type="Proteomes" id="UP001143307">
    <property type="component" value="Unassembled WGS sequence"/>
</dbReference>
<dbReference type="Pfam" id="PF03328">
    <property type="entry name" value="HpcH_HpaI"/>
    <property type="match status" value="1"/>
</dbReference>
<evidence type="ECO:0000313" key="5">
    <source>
        <dbReference type="EMBL" id="MCX2972974.1"/>
    </source>
</evidence>
<dbReference type="Gene3D" id="3.20.20.60">
    <property type="entry name" value="Phosphoenolpyruvate-binding domains"/>
    <property type="match status" value="1"/>
</dbReference>
<keyword evidence="3" id="KW-0456">Lyase</keyword>
<dbReference type="InterPro" id="IPR015813">
    <property type="entry name" value="Pyrv/PenolPyrv_kinase-like_dom"/>
</dbReference>
<feature type="domain" description="HpcH/HpaI aldolase/citrate lyase" evidence="4">
    <location>
        <begin position="17"/>
        <end position="229"/>
    </location>
</feature>
<sequence>MPEALKTRIAAREQLLGSFVKTPSPMLCEVLGKSALDLLCLDAEHSPFDRLVQDQCLYALRSEGMPSLVRVPSAAPEHVLNALDCGATGVVVPHVTSPEMAERVAASAQFGAGGRGYAGSTRAAGYTTKAMPRHLDDSAAQSVVVAQIEDLEALDAIDEIATVEGIDCLFIGRIDLTVALGASSPAEPSVIQAVEKICQSSVNAGRPVGMFVGNIDEIPRWQEAGASLFLLSSDHSFLLQGAANLVSAFPR</sequence>
<dbReference type="InterPro" id="IPR005000">
    <property type="entry name" value="Aldolase/citrate-lyase_domain"/>
</dbReference>
<evidence type="ECO:0000256" key="1">
    <source>
        <dbReference type="ARBA" id="ARBA00005568"/>
    </source>
</evidence>
<gene>
    <name evidence="5" type="ORF">EYC87_05165</name>
</gene>
<evidence type="ECO:0000256" key="3">
    <source>
        <dbReference type="ARBA" id="ARBA00023239"/>
    </source>
</evidence>
<dbReference type="InterPro" id="IPR050251">
    <property type="entry name" value="HpcH-HpaI_aldolase"/>
</dbReference>
<dbReference type="SUPFAM" id="SSF51621">
    <property type="entry name" value="Phosphoenolpyruvate/pyruvate domain"/>
    <property type="match status" value="1"/>
</dbReference>
<dbReference type="EMBL" id="SHNP01000002">
    <property type="protein sequence ID" value="MCX2972974.1"/>
    <property type="molecule type" value="Genomic_DNA"/>
</dbReference>
<accession>A0ABT3SUJ8</accession>
<evidence type="ECO:0000256" key="2">
    <source>
        <dbReference type="ARBA" id="ARBA00022723"/>
    </source>
</evidence>
<comment type="caution">
    <text evidence="5">The sequence shown here is derived from an EMBL/GenBank/DDBJ whole genome shotgun (WGS) entry which is preliminary data.</text>
</comment>
<keyword evidence="6" id="KW-1185">Reference proteome</keyword>
<keyword evidence="2" id="KW-0479">Metal-binding</keyword>
<organism evidence="5 6">
    <name type="scientific">Candidatus Seongchinamella marina</name>
    <dbReference type="NCBI Taxonomy" id="2518990"/>
    <lineage>
        <taxon>Bacteria</taxon>
        <taxon>Pseudomonadati</taxon>
        <taxon>Pseudomonadota</taxon>
        <taxon>Gammaproteobacteria</taxon>
        <taxon>Cellvibrionales</taxon>
        <taxon>Halieaceae</taxon>
        <taxon>Seongchinamella</taxon>
    </lineage>
</organism>
<protein>
    <submittedName>
        <fullName evidence="5">Aldolase</fullName>
    </submittedName>
</protein>
<dbReference type="PANTHER" id="PTHR30502:SF0">
    <property type="entry name" value="PHOSPHOENOLPYRUVATE CARBOXYLASE FAMILY PROTEIN"/>
    <property type="match status" value="1"/>
</dbReference>
<proteinExistence type="inferred from homology"/>
<dbReference type="InterPro" id="IPR040442">
    <property type="entry name" value="Pyrv_kinase-like_dom_sf"/>
</dbReference>
<reference evidence="5" key="1">
    <citation type="submission" date="2019-02" db="EMBL/GenBank/DDBJ databases">
        <authorList>
            <person name="Li S.-H."/>
        </authorList>
    </citation>
    <scope>NUCLEOTIDE SEQUENCE</scope>
    <source>
        <strain evidence="5">IMCC8485</strain>
    </source>
</reference>
<comment type="similarity">
    <text evidence="1">Belongs to the HpcH/HpaI aldolase family.</text>
</comment>
<dbReference type="RefSeq" id="WP_279251939.1">
    <property type="nucleotide sequence ID" value="NZ_SHNP01000002.1"/>
</dbReference>
<dbReference type="PANTHER" id="PTHR30502">
    <property type="entry name" value="2-KETO-3-DEOXY-L-RHAMNONATE ALDOLASE"/>
    <property type="match status" value="1"/>
</dbReference>
<evidence type="ECO:0000259" key="4">
    <source>
        <dbReference type="Pfam" id="PF03328"/>
    </source>
</evidence>
<name>A0ABT3SUJ8_9GAMM</name>